<dbReference type="EMBL" id="JBHFFA010000007">
    <property type="protein sequence ID" value="KAL2613155.1"/>
    <property type="molecule type" value="Genomic_DNA"/>
</dbReference>
<dbReference type="AlphaFoldDB" id="A0ABD1XW30"/>
<feature type="transmembrane region" description="Helical" evidence="14">
    <location>
        <begin position="242"/>
        <end position="261"/>
    </location>
</feature>
<comment type="pathway">
    <text evidence="11">Cofactor biosynthesis; tocopherol biosynthesis.</text>
</comment>
<comment type="catalytic activity">
    <reaction evidence="13">
        <text>phytol + CTP = phytyl phosphate + CDP + H(+)</text>
        <dbReference type="Rhea" id="RHEA:38055"/>
        <dbReference type="ChEBI" id="CHEBI:15378"/>
        <dbReference type="ChEBI" id="CHEBI:17327"/>
        <dbReference type="ChEBI" id="CHEBI:37563"/>
        <dbReference type="ChEBI" id="CHEBI:58069"/>
        <dbReference type="ChEBI" id="CHEBI:75483"/>
        <dbReference type="EC" id="2.7.1.182"/>
    </reaction>
</comment>
<evidence type="ECO:0000256" key="4">
    <source>
        <dbReference type="ARBA" id="ARBA00022640"/>
    </source>
</evidence>
<evidence type="ECO:0000256" key="12">
    <source>
        <dbReference type="ARBA" id="ARBA00039024"/>
    </source>
</evidence>
<dbReference type="GO" id="GO:0010276">
    <property type="term" value="F:phytol kinase activity"/>
    <property type="evidence" value="ECO:0007669"/>
    <property type="project" value="UniProtKB-EC"/>
</dbReference>
<dbReference type="EC" id="2.7.1.182" evidence="12"/>
<sequence>MLASALLQGKALDMRGAVLSCYGHGLSSSAAAFASNSSAHVCPKSLFQRQFRDLDSLGSKERRSRRDSGLEDHFRGCRLARVSAIHTRASGSSGGLRTSESSTTQITFSSLSNSGFQGGEKSWTVATEEPAVPERFAFTPLQQDTGVFFLVLVGAYIWVRVFDFFTSRRIFGQKLSRKIVHITSGLLYMLCWPFFSSSPSAPFIAGLVPLANGIRLLAYGTGTLKDEGLVRSMSRSGDPRELLRGPLYYVLVLYTSTVVFWRQSPVGMIALAMMCAGDGIADIMGRKFGTKKLPYNPDKSWAGSIAMFVFGFLASFGCMQYFSALGFYQLDNSNAAIRLAVISLAATIVESLPITAKLDDNFTVPATVFVLGMLSFPR</sequence>
<feature type="transmembrane region" description="Helical" evidence="14">
    <location>
        <begin position="146"/>
        <end position="166"/>
    </location>
</feature>
<feature type="transmembrane region" description="Helical" evidence="14">
    <location>
        <begin position="305"/>
        <end position="323"/>
    </location>
</feature>
<evidence type="ECO:0000313" key="15">
    <source>
        <dbReference type="EMBL" id="KAL2613155.1"/>
    </source>
</evidence>
<proteinExistence type="inferred from homology"/>
<comment type="caution">
    <text evidence="15">The sequence shown here is derived from an EMBL/GenBank/DDBJ whole genome shotgun (WGS) entry which is preliminary data.</text>
</comment>
<evidence type="ECO:0000256" key="2">
    <source>
        <dbReference type="ARBA" id="ARBA00010794"/>
    </source>
</evidence>
<evidence type="ECO:0000256" key="10">
    <source>
        <dbReference type="ARBA" id="ARBA00023136"/>
    </source>
</evidence>
<keyword evidence="6 14" id="KW-0812">Transmembrane</keyword>
<evidence type="ECO:0000313" key="16">
    <source>
        <dbReference type="Proteomes" id="UP001605036"/>
    </source>
</evidence>
<gene>
    <name evidence="15" type="ORF">R1flu_024847</name>
</gene>
<keyword evidence="8" id="KW-0809">Transit peptide</keyword>
<dbReference type="PANTHER" id="PTHR32523:SF8">
    <property type="entry name" value="DOLICHOL KINASE"/>
    <property type="match status" value="1"/>
</dbReference>
<feature type="transmembrane region" description="Helical" evidence="14">
    <location>
        <begin position="335"/>
        <end position="352"/>
    </location>
</feature>
<evidence type="ECO:0000256" key="7">
    <source>
        <dbReference type="ARBA" id="ARBA00022777"/>
    </source>
</evidence>
<protein>
    <recommendedName>
        <fullName evidence="12">phytol kinase</fullName>
        <ecNumber evidence="12">2.7.1.182</ecNumber>
    </recommendedName>
</protein>
<dbReference type="Proteomes" id="UP001605036">
    <property type="component" value="Unassembled WGS sequence"/>
</dbReference>
<keyword evidence="4" id="KW-0934">Plastid</keyword>
<evidence type="ECO:0000256" key="3">
    <source>
        <dbReference type="ARBA" id="ARBA00022528"/>
    </source>
</evidence>
<keyword evidence="5" id="KW-0808">Transferase</keyword>
<dbReference type="InterPro" id="IPR039606">
    <property type="entry name" value="Phytol/farnesol_kinase"/>
</dbReference>
<feature type="transmembrane region" description="Helical" evidence="14">
    <location>
        <begin position="267"/>
        <end position="284"/>
    </location>
</feature>
<comment type="subcellular location">
    <subcellularLocation>
        <location evidence="1">Plastid</location>
        <location evidence="1">Chloroplast membrane</location>
        <topology evidence="1">Multi-pass membrane protein</topology>
    </subcellularLocation>
</comment>
<dbReference type="GO" id="GO:0031969">
    <property type="term" value="C:chloroplast membrane"/>
    <property type="evidence" value="ECO:0007669"/>
    <property type="project" value="UniProtKB-SubCell"/>
</dbReference>
<name>A0ABD1XW30_9MARC</name>
<organism evidence="15 16">
    <name type="scientific">Riccia fluitans</name>
    <dbReference type="NCBI Taxonomy" id="41844"/>
    <lineage>
        <taxon>Eukaryota</taxon>
        <taxon>Viridiplantae</taxon>
        <taxon>Streptophyta</taxon>
        <taxon>Embryophyta</taxon>
        <taxon>Marchantiophyta</taxon>
        <taxon>Marchantiopsida</taxon>
        <taxon>Marchantiidae</taxon>
        <taxon>Marchantiales</taxon>
        <taxon>Ricciaceae</taxon>
        <taxon>Riccia</taxon>
    </lineage>
</organism>
<reference evidence="15 16" key="1">
    <citation type="submission" date="2024-09" db="EMBL/GenBank/DDBJ databases">
        <title>Chromosome-scale assembly of Riccia fluitans.</title>
        <authorList>
            <person name="Paukszto L."/>
            <person name="Sawicki J."/>
            <person name="Karawczyk K."/>
            <person name="Piernik-Szablinska J."/>
            <person name="Szczecinska M."/>
            <person name="Mazdziarz M."/>
        </authorList>
    </citation>
    <scope>NUCLEOTIDE SEQUENCE [LARGE SCALE GENOMIC DNA]</scope>
    <source>
        <strain evidence="15">Rf_01</strain>
        <tissue evidence="15">Aerial parts of the thallus</tissue>
    </source>
</reference>
<comment type="similarity">
    <text evidence="2">Belongs to the polyprenol kinase family.</text>
</comment>
<evidence type="ECO:0000256" key="8">
    <source>
        <dbReference type="ARBA" id="ARBA00022946"/>
    </source>
</evidence>
<accession>A0ABD1XW30</accession>
<dbReference type="PANTHER" id="PTHR32523">
    <property type="entry name" value="PHYTOL KINASE 1, CHLOROPLASTIC"/>
    <property type="match status" value="1"/>
</dbReference>
<feature type="transmembrane region" description="Helical" evidence="14">
    <location>
        <begin position="178"/>
        <end position="195"/>
    </location>
</feature>
<evidence type="ECO:0000256" key="9">
    <source>
        <dbReference type="ARBA" id="ARBA00022989"/>
    </source>
</evidence>
<evidence type="ECO:0000256" key="11">
    <source>
        <dbReference type="ARBA" id="ARBA00024015"/>
    </source>
</evidence>
<evidence type="ECO:0000256" key="6">
    <source>
        <dbReference type="ARBA" id="ARBA00022692"/>
    </source>
</evidence>
<evidence type="ECO:0000256" key="14">
    <source>
        <dbReference type="SAM" id="Phobius"/>
    </source>
</evidence>
<keyword evidence="3" id="KW-0150">Chloroplast</keyword>
<evidence type="ECO:0000256" key="13">
    <source>
        <dbReference type="ARBA" id="ARBA00048889"/>
    </source>
</evidence>
<evidence type="ECO:0000256" key="5">
    <source>
        <dbReference type="ARBA" id="ARBA00022679"/>
    </source>
</evidence>
<keyword evidence="7" id="KW-0418">Kinase</keyword>
<keyword evidence="9 14" id="KW-1133">Transmembrane helix</keyword>
<keyword evidence="10 14" id="KW-0472">Membrane</keyword>
<keyword evidence="16" id="KW-1185">Reference proteome</keyword>
<evidence type="ECO:0000256" key="1">
    <source>
        <dbReference type="ARBA" id="ARBA00004508"/>
    </source>
</evidence>